<gene>
    <name evidence="2" type="ORF">SAMN06893096_101265</name>
</gene>
<dbReference type="EMBL" id="FZOO01000001">
    <property type="protein sequence ID" value="SNR99750.1"/>
    <property type="molecule type" value="Genomic_DNA"/>
</dbReference>
<name>A0A239AW07_9ACTN</name>
<evidence type="ECO:0000313" key="3">
    <source>
        <dbReference type="Proteomes" id="UP000198373"/>
    </source>
</evidence>
<accession>A0A239AW07</accession>
<evidence type="ECO:0000313" key="2">
    <source>
        <dbReference type="EMBL" id="SNR99750.1"/>
    </source>
</evidence>
<dbReference type="RefSeq" id="WP_179224068.1">
    <property type="nucleotide sequence ID" value="NZ_FZOO01000001.1"/>
</dbReference>
<protein>
    <submittedName>
        <fullName evidence="2">Uncharacterized protein</fullName>
    </submittedName>
</protein>
<sequence length="56" mass="6048">MPDNRYRLPADEFYASAQVPLEEQVEVHSEPVPPPAGWRGDPVPWADGGSGDADGD</sequence>
<dbReference type="AlphaFoldDB" id="A0A239AW07"/>
<proteinExistence type="predicted"/>
<keyword evidence="3" id="KW-1185">Reference proteome</keyword>
<reference evidence="3" key="1">
    <citation type="submission" date="2017-06" db="EMBL/GenBank/DDBJ databases">
        <authorList>
            <person name="Varghese N."/>
            <person name="Submissions S."/>
        </authorList>
    </citation>
    <scope>NUCLEOTIDE SEQUENCE [LARGE SCALE GENOMIC DNA]</scope>
    <source>
        <strain evidence="3">DSM 46839</strain>
    </source>
</reference>
<feature type="region of interest" description="Disordered" evidence="1">
    <location>
        <begin position="19"/>
        <end position="56"/>
    </location>
</feature>
<dbReference type="Proteomes" id="UP000198373">
    <property type="component" value="Unassembled WGS sequence"/>
</dbReference>
<evidence type="ECO:0000256" key="1">
    <source>
        <dbReference type="SAM" id="MobiDB-lite"/>
    </source>
</evidence>
<organism evidence="2 3">
    <name type="scientific">Geodermatophilus pulveris</name>
    <dbReference type="NCBI Taxonomy" id="1564159"/>
    <lineage>
        <taxon>Bacteria</taxon>
        <taxon>Bacillati</taxon>
        <taxon>Actinomycetota</taxon>
        <taxon>Actinomycetes</taxon>
        <taxon>Geodermatophilales</taxon>
        <taxon>Geodermatophilaceae</taxon>
        <taxon>Geodermatophilus</taxon>
    </lineage>
</organism>